<dbReference type="InterPro" id="IPR050248">
    <property type="entry name" value="Polysacc_deacetylase_ArnD"/>
</dbReference>
<dbReference type="GO" id="GO:0098552">
    <property type="term" value="C:side of membrane"/>
    <property type="evidence" value="ECO:0007669"/>
    <property type="project" value="UniProtKB-KW"/>
</dbReference>
<dbReference type="SUPFAM" id="SSF88713">
    <property type="entry name" value="Glycoside hydrolase/deacetylase"/>
    <property type="match status" value="1"/>
</dbReference>
<feature type="signal peptide" evidence="12">
    <location>
        <begin position="1"/>
        <end position="20"/>
    </location>
</feature>
<dbReference type="GO" id="GO:0009272">
    <property type="term" value="P:fungal-type cell wall biogenesis"/>
    <property type="evidence" value="ECO:0007669"/>
    <property type="project" value="UniProtKB-ARBA"/>
</dbReference>
<dbReference type="GO" id="GO:0006032">
    <property type="term" value="P:chitin catabolic process"/>
    <property type="evidence" value="ECO:0007669"/>
    <property type="project" value="UniProtKB-KW"/>
</dbReference>
<evidence type="ECO:0000313" key="15">
    <source>
        <dbReference type="Proteomes" id="UP001217754"/>
    </source>
</evidence>
<evidence type="ECO:0000256" key="1">
    <source>
        <dbReference type="ARBA" id="ARBA00001941"/>
    </source>
</evidence>
<accession>A0AAF0EYT8</accession>
<comment type="catalytic activity">
    <reaction evidence="10">
        <text>[(1-&gt;4)-N-acetyl-beta-D-glucosaminyl](n) + n H2O = chitosan + n acetate</text>
        <dbReference type="Rhea" id="RHEA:10464"/>
        <dbReference type="Rhea" id="RHEA-COMP:9593"/>
        <dbReference type="Rhea" id="RHEA-COMP:9597"/>
        <dbReference type="ChEBI" id="CHEBI:15377"/>
        <dbReference type="ChEBI" id="CHEBI:17029"/>
        <dbReference type="ChEBI" id="CHEBI:30089"/>
        <dbReference type="ChEBI" id="CHEBI:57704"/>
        <dbReference type="EC" id="3.5.1.41"/>
    </reaction>
    <physiologicalReaction direction="left-to-right" evidence="10">
        <dbReference type="Rhea" id="RHEA:10465"/>
    </physiologicalReaction>
</comment>
<keyword evidence="3" id="KW-0325">Glycoprotein</keyword>
<keyword evidence="5" id="KW-0119">Carbohydrate metabolism</keyword>
<dbReference type="GO" id="GO:0005886">
    <property type="term" value="C:plasma membrane"/>
    <property type="evidence" value="ECO:0007669"/>
    <property type="project" value="UniProtKB-SubCell"/>
</dbReference>
<keyword evidence="12" id="KW-0732">Signal</keyword>
<evidence type="ECO:0000256" key="5">
    <source>
        <dbReference type="ARBA" id="ARBA00023277"/>
    </source>
</evidence>
<dbReference type="EMBL" id="CP119958">
    <property type="protein sequence ID" value="WFD37262.1"/>
    <property type="molecule type" value="Genomic_DNA"/>
</dbReference>
<protein>
    <recommendedName>
        <fullName evidence="9">chitin deacetylase</fullName>
        <ecNumber evidence="9">3.5.1.41</ecNumber>
    </recommendedName>
</protein>
<evidence type="ECO:0000256" key="8">
    <source>
        <dbReference type="ARBA" id="ARBA00023326"/>
    </source>
</evidence>
<keyword evidence="4" id="KW-0146">Chitin degradation</keyword>
<evidence type="ECO:0000256" key="10">
    <source>
        <dbReference type="ARBA" id="ARBA00048494"/>
    </source>
</evidence>
<evidence type="ECO:0000256" key="6">
    <source>
        <dbReference type="ARBA" id="ARBA00023285"/>
    </source>
</evidence>
<dbReference type="PROSITE" id="PS51677">
    <property type="entry name" value="NODB"/>
    <property type="match status" value="1"/>
</dbReference>
<feature type="compositionally biased region" description="Low complexity" evidence="11">
    <location>
        <begin position="346"/>
        <end position="373"/>
    </location>
</feature>
<dbReference type="AlphaFoldDB" id="A0AAF0EYT8"/>
<keyword evidence="3" id="KW-0336">GPI-anchor</keyword>
<dbReference type="Pfam" id="PF01522">
    <property type="entry name" value="Polysacc_deac_1"/>
    <property type="match status" value="1"/>
</dbReference>
<keyword evidence="15" id="KW-1185">Reference proteome</keyword>
<feature type="region of interest" description="Disordered" evidence="11">
    <location>
        <begin position="457"/>
        <end position="489"/>
    </location>
</feature>
<keyword evidence="8" id="KW-0624">Polysaccharide degradation</keyword>
<dbReference type="PANTHER" id="PTHR10587">
    <property type="entry name" value="GLYCOSYL TRANSFERASE-RELATED"/>
    <property type="match status" value="1"/>
</dbReference>
<proteinExistence type="predicted"/>
<dbReference type="InterPro" id="IPR011330">
    <property type="entry name" value="Glyco_hydro/deAcase_b/a-brl"/>
</dbReference>
<sequence>MKGHYQLLLLTLLATGLARAEIEQFNETQGLGTDHCATGDGVLCDATKSDIDALLDDHFFPQAGQPATIQQGDEHAQQLWSEIREAHVLPDDVEVKPKSTSSHFGTNGTGYNTTSDPDCWYTATKCTTPKHANLTGDLAACLEPDTLGLALSSGENGTHSDLFDLLDQHKLKATLFYSGSNVRSSPSDARRALSDGHVLCGHSWSQRSMTTLSNEDAFAELFYTAKAIKLATGVTPLCWRAPFGDVDDRIRAIATGLGLETVSQDKKEAYSMSTFVSNYTQLNATDKKLVPVTTCRNVTFPYAENITYPDFEQFIQGNYTVPGLPSNDTLHENLLGNFSAISLLGGGHASSHASSHTSSSSTSHAGSSGGSAPKAPPPPANNGGDKGAPPPYSPPANNGGNNGGDKDAPPPYSPPANNGGDKGAPPANNGGSGNAGNAAAGAVAGGAAGAAGGHVINHNRPYTSSDAASDPSGTSNSSSTASTPSESVVTTVMKDSTSVYTMTSHPSTTATAIHYSEHNSAAGLSSAKASLSAIVCTLAAVSFVTVMS</sequence>
<feature type="chain" id="PRO_5041994055" description="chitin deacetylase" evidence="12">
    <location>
        <begin position="21"/>
        <end position="548"/>
    </location>
</feature>
<dbReference type="GO" id="GO:0000272">
    <property type="term" value="P:polysaccharide catabolic process"/>
    <property type="evidence" value="ECO:0007669"/>
    <property type="project" value="UniProtKB-KW"/>
</dbReference>
<keyword evidence="7" id="KW-0449">Lipoprotein</keyword>
<evidence type="ECO:0000256" key="11">
    <source>
        <dbReference type="SAM" id="MobiDB-lite"/>
    </source>
</evidence>
<dbReference type="InterPro" id="IPR002509">
    <property type="entry name" value="NODB_dom"/>
</dbReference>
<keyword evidence="6" id="KW-0170">Cobalt</keyword>
<feature type="region of interest" description="Disordered" evidence="11">
    <location>
        <begin position="346"/>
        <end position="433"/>
    </location>
</feature>
<feature type="domain" description="NodB homology" evidence="13">
    <location>
        <begin position="145"/>
        <end position="322"/>
    </location>
</feature>
<feature type="compositionally biased region" description="Low complexity" evidence="11">
    <location>
        <begin position="467"/>
        <end position="489"/>
    </location>
</feature>
<gene>
    <name evidence="14" type="ORF">MJAP1_000206</name>
</gene>
<feature type="compositionally biased region" description="Low complexity" evidence="11">
    <location>
        <begin position="423"/>
        <end position="433"/>
    </location>
</feature>
<dbReference type="GO" id="GO:0004099">
    <property type="term" value="F:chitin deacetylase activity"/>
    <property type="evidence" value="ECO:0007669"/>
    <property type="project" value="UniProtKB-EC"/>
</dbReference>
<name>A0AAF0EYT8_9BASI</name>
<evidence type="ECO:0000313" key="14">
    <source>
        <dbReference type="EMBL" id="WFD37262.1"/>
    </source>
</evidence>
<reference evidence="14" key="1">
    <citation type="submission" date="2023-03" db="EMBL/GenBank/DDBJ databases">
        <title>Mating type loci evolution in Malassezia.</title>
        <authorList>
            <person name="Coelho M.A."/>
        </authorList>
    </citation>
    <scope>NUCLEOTIDE SEQUENCE</scope>
    <source>
        <strain evidence="14">CBS 9431</strain>
    </source>
</reference>
<evidence type="ECO:0000256" key="4">
    <source>
        <dbReference type="ARBA" id="ARBA00023024"/>
    </source>
</evidence>
<evidence type="ECO:0000259" key="13">
    <source>
        <dbReference type="PROSITE" id="PS51677"/>
    </source>
</evidence>
<evidence type="ECO:0000256" key="2">
    <source>
        <dbReference type="ARBA" id="ARBA00004609"/>
    </source>
</evidence>
<dbReference type="Proteomes" id="UP001217754">
    <property type="component" value="Chromosome 1"/>
</dbReference>
<evidence type="ECO:0000256" key="7">
    <source>
        <dbReference type="ARBA" id="ARBA00023288"/>
    </source>
</evidence>
<comment type="subcellular location">
    <subcellularLocation>
        <location evidence="2">Cell membrane</location>
        <topology evidence="2">Lipid-anchor</topology>
        <topology evidence="2">GPI-anchor</topology>
    </subcellularLocation>
</comment>
<evidence type="ECO:0000256" key="9">
    <source>
        <dbReference type="ARBA" id="ARBA00024056"/>
    </source>
</evidence>
<dbReference type="GeneID" id="85223855"/>
<organism evidence="14 15">
    <name type="scientific">Malassezia japonica</name>
    <dbReference type="NCBI Taxonomy" id="223818"/>
    <lineage>
        <taxon>Eukaryota</taxon>
        <taxon>Fungi</taxon>
        <taxon>Dikarya</taxon>
        <taxon>Basidiomycota</taxon>
        <taxon>Ustilaginomycotina</taxon>
        <taxon>Malasseziomycetes</taxon>
        <taxon>Malasseziales</taxon>
        <taxon>Malasseziaceae</taxon>
        <taxon>Malassezia</taxon>
    </lineage>
</organism>
<evidence type="ECO:0000256" key="3">
    <source>
        <dbReference type="ARBA" id="ARBA00022622"/>
    </source>
</evidence>
<dbReference type="PANTHER" id="PTHR10587:SF98">
    <property type="entry name" value="CHITIN DEACETYLASE"/>
    <property type="match status" value="1"/>
</dbReference>
<dbReference type="EC" id="3.5.1.41" evidence="9"/>
<comment type="cofactor">
    <cofactor evidence="1">
        <name>Co(2+)</name>
        <dbReference type="ChEBI" id="CHEBI:48828"/>
    </cofactor>
</comment>
<dbReference type="Gene3D" id="3.20.20.370">
    <property type="entry name" value="Glycoside hydrolase/deacetylase"/>
    <property type="match status" value="1"/>
</dbReference>
<keyword evidence="3" id="KW-0472">Membrane</keyword>
<dbReference type="RefSeq" id="XP_060120159.1">
    <property type="nucleotide sequence ID" value="XM_060264176.1"/>
</dbReference>
<evidence type="ECO:0000256" key="12">
    <source>
        <dbReference type="SAM" id="SignalP"/>
    </source>
</evidence>